<accession>A0A317EGI0</accession>
<evidence type="ECO:0000313" key="8">
    <source>
        <dbReference type="Proteomes" id="UP000245379"/>
    </source>
</evidence>
<dbReference type="Gene3D" id="3.40.1170.60">
    <property type="match status" value="1"/>
</dbReference>
<dbReference type="InterPro" id="IPR025188">
    <property type="entry name" value="DUF4113"/>
</dbReference>
<dbReference type="Gene3D" id="3.30.1490.100">
    <property type="entry name" value="DNA polymerase, Y-family, little finger domain"/>
    <property type="match status" value="1"/>
</dbReference>
<comment type="caution">
    <text evidence="7">The sequence shown here is derived from an EMBL/GenBank/DDBJ whole genome shotgun (WGS) entry which is preliminary data.</text>
</comment>
<evidence type="ECO:0000256" key="4">
    <source>
        <dbReference type="ARBA" id="ARBA00023204"/>
    </source>
</evidence>
<dbReference type="Pfam" id="PF00817">
    <property type="entry name" value="IMS"/>
    <property type="match status" value="1"/>
</dbReference>
<evidence type="ECO:0000256" key="3">
    <source>
        <dbReference type="ARBA" id="ARBA00023199"/>
    </source>
</evidence>
<dbReference type="OrthoDB" id="9808813at2"/>
<dbReference type="EMBL" id="QGNZ01000006">
    <property type="protein sequence ID" value="PWS25920.1"/>
    <property type="molecule type" value="Genomic_DNA"/>
</dbReference>
<evidence type="ECO:0000313" key="7">
    <source>
        <dbReference type="EMBL" id="PWS25920.1"/>
    </source>
</evidence>
<dbReference type="Gene3D" id="3.30.70.270">
    <property type="match status" value="1"/>
</dbReference>
<keyword evidence="2" id="KW-0227">DNA damage</keyword>
<dbReference type="InterPro" id="IPR036775">
    <property type="entry name" value="DNA_pol_Y-fam_lit_finger_sf"/>
</dbReference>
<dbReference type="GO" id="GO:0006281">
    <property type="term" value="P:DNA repair"/>
    <property type="evidence" value="ECO:0007669"/>
    <property type="project" value="UniProtKB-KW"/>
</dbReference>
<dbReference type="AlphaFoldDB" id="A0A317EGI0"/>
<dbReference type="GO" id="GO:0042276">
    <property type="term" value="P:error-prone translesion synthesis"/>
    <property type="evidence" value="ECO:0007669"/>
    <property type="project" value="TreeGrafter"/>
</dbReference>
<dbReference type="GO" id="GO:0003684">
    <property type="term" value="F:damaged DNA binding"/>
    <property type="evidence" value="ECO:0007669"/>
    <property type="project" value="InterPro"/>
</dbReference>
<dbReference type="InterPro" id="IPR050116">
    <property type="entry name" value="DNA_polymerase-Y"/>
</dbReference>
<dbReference type="GO" id="GO:0005829">
    <property type="term" value="C:cytosol"/>
    <property type="evidence" value="ECO:0007669"/>
    <property type="project" value="TreeGrafter"/>
</dbReference>
<protein>
    <submittedName>
        <fullName evidence="7">SOS mutagenesis and repair protein UmuC</fullName>
    </submittedName>
</protein>
<name>A0A317EGI0_9SPHI</name>
<dbReference type="PANTHER" id="PTHR11076">
    <property type="entry name" value="DNA REPAIR POLYMERASE UMUC / TRANSFERASE FAMILY MEMBER"/>
    <property type="match status" value="1"/>
</dbReference>
<dbReference type="PROSITE" id="PS50173">
    <property type="entry name" value="UMUC"/>
    <property type="match status" value="1"/>
</dbReference>
<dbReference type="Pfam" id="PF13438">
    <property type="entry name" value="DUF4113"/>
    <property type="match status" value="1"/>
</dbReference>
<keyword evidence="4" id="KW-0234">DNA repair</keyword>
<sequence>MFVLADCNNFYASCERLFRPELNGKPVIVLSNNDGCVIARSNEAKALGIAMGAPKFKIEEEIRQHNITICSSHYELYGDMSARVMTNLARFTPEVEVYSIDECFLKLTGFKNLESCALTIRNTTIKNTGIPISIGVAPTKTLAKLANKLAKKTPSGVMVLDTDCKIAEALKTYAVEDIWGVGRQYATKLISEGIETAEQLRNLPAEWVNKNMTIVGARMWRELWGQSCLQLKTVLDPKKGMCTSRAFGKLTGDYGELEQATASYASRLAGKLRREKLCTMVLSVRLLTNRFKTDQPQAYPTISINLPHPVNNTTDLIKASMKGLKRIYLKGFLYQKVEIIAIGLIPETEVQLNMFEQYNGIKNNKLSNILDGLNKHYGSGTIRMATEGKQQKWAMRRQFLSPRYTTDWKDIIKVK</sequence>
<evidence type="ECO:0000256" key="5">
    <source>
        <dbReference type="ARBA" id="ARBA00023236"/>
    </source>
</evidence>
<keyword evidence="8" id="KW-1185">Reference proteome</keyword>
<dbReference type="InterPro" id="IPR043502">
    <property type="entry name" value="DNA/RNA_pol_sf"/>
</dbReference>
<comment type="similarity">
    <text evidence="1">Belongs to the DNA polymerase type-Y family.</text>
</comment>
<organism evidence="7 8">
    <name type="scientific">Pedobacter yonginense</name>
    <dbReference type="NCBI Taxonomy" id="651869"/>
    <lineage>
        <taxon>Bacteria</taxon>
        <taxon>Pseudomonadati</taxon>
        <taxon>Bacteroidota</taxon>
        <taxon>Sphingobacteriia</taxon>
        <taxon>Sphingobacteriales</taxon>
        <taxon>Sphingobacteriaceae</taxon>
        <taxon>Pedobacter</taxon>
    </lineage>
</organism>
<dbReference type="GO" id="GO:0009432">
    <property type="term" value="P:SOS response"/>
    <property type="evidence" value="ECO:0007669"/>
    <property type="project" value="UniProtKB-KW"/>
</dbReference>
<dbReference type="Gene3D" id="1.10.150.20">
    <property type="entry name" value="5' to 3' exonuclease, C-terminal subdomain"/>
    <property type="match status" value="1"/>
</dbReference>
<evidence type="ECO:0000256" key="2">
    <source>
        <dbReference type="ARBA" id="ARBA00022763"/>
    </source>
</evidence>
<proteinExistence type="inferred from homology"/>
<evidence type="ECO:0000259" key="6">
    <source>
        <dbReference type="PROSITE" id="PS50173"/>
    </source>
</evidence>
<dbReference type="InterPro" id="IPR001126">
    <property type="entry name" value="UmuC"/>
</dbReference>
<feature type="domain" description="UmuC" evidence="6">
    <location>
        <begin position="2"/>
        <end position="182"/>
    </location>
</feature>
<dbReference type="InterPro" id="IPR043128">
    <property type="entry name" value="Rev_trsase/Diguanyl_cyclase"/>
</dbReference>
<keyword evidence="3" id="KW-0741">SOS mutagenesis</keyword>
<dbReference type="GO" id="GO:0003887">
    <property type="term" value="F:DNA-directed DNA polymerase activity"/>
    <property type="evidence" value="ECO:0007669"/>
    <property type="project" value="TreeGrafter"/>
</dbReference>
<dbReference type="RefSeq" id="WP_109927441.1">
    <property type="nucleotide sequence ID" value="NZ_QGNZ01000006.1"/>
</dbReference>
<gene>
    <name evidence="7" type="ORF">DHW03_18990</name>
</gene>
<dbReference type="Proteomes" id="UP000245379">
    <property type="component" value="Unassembled WGS sequence"/>
</dbReference>
<dbReference type="Pfam" id="PF11799">
    <property type="entry name" value="IMS_C"/>
    <property type="match status" value="1"/>
</dbReference>
<evidence type="ECO:0000256" key="1">
    <source>
        <dbReference type="ARBA" id="ARBA00010945"/>
    </source>
</evidence>
<dbReference type="InterPro" id="IPR017961">
    <property type="entry name" value="DNA_pol_Y-fam_little_finger"/>
</dbReference>
<dbReference type="PANTHER" id="PTHR11076:SF34">
    <property type="entry name" value="PROTEIN UMUC"/>
    <property type="match status" value="1"/>
</dbReference>
<dbReference type="CDD" id="cd01700">
    <property type="entry name" value="PolY_Pol_V_umuC"/>
    <property type="match status" value="1"/>
</dbReference>
<dbReference type="SUPFAM" id="SSF56672">
    <property type="entry name" value="DNA/RNA polymerases"/>
    <property type="match status" value="1"/>
</dbReference>
<keyword evidence="5" id="KW-0742">SOS response</keyword>
<reference evidence="7 8" key="1">
    <citation type="submission" date="2018-05" db="EMBL/GenBank/DDBJ databases">
        <title>Pedobacter paludis sp. nov., isolated from wetland soil.</title>
        <authorList>
            <person name="Zhang Y."/>
            <person name="Wang G."/>
        </authorList>
    </citation>
    <scope>NUCLEOTIDE SEQUENCE [LARGE SCALE GENOMIC DNA]</scope>
    <source>
        <strain evidence="7 8">KCTC22721</strain>
    </source>
</reference>